<evidence type="ECO:0000256" key="1">
    <source>
        <dbReference type="SAM" id="Phobius"/>
    </source>
</evidence>
<dbReference type="AlphaFoldDB" id="A0A7Z1GMU5"/>
<feature type="transmembrane region" description="Helical" evidence="1">
    <location>
        <begin position="23"/>
        <end position="41"/>
    </location>
</feature>
<sequence>MSQMPDRPETWAMLLAWMEQHHPLIYAAVLSTLLASARFIYSGGSLRRALGEGFICGLITLAVSNGLALFGIPEQFAPFFGGVVGLLGADFVRSSLKRIATRKADQL</sequence>
<dbReference type="InterPro" id="IPR006481">
    <property type="entry name" value="Phage_lambda_GpS_holin"/>
</dbReference>
<evidence type="ECO:0000313" key="3">
    <source>
        <dbReference type="Proteomes" id="UP000221580"/>
    </source>
</evidence>
<feature type="transmembrane region" description="Helical" evidence="1">
    <location>
        <begin position="53"/>
        <end position="70"/>
    </location>
</feature>
<organism evidence="2 3">
    <name type="scientific">Pseudomonas poae</name>
    <dbReference type="NCBI Taxonomy" id="200451"/>
    <lineage>
        <taxon>Bacteria</taxon>
        <taxon>Pseudomonadati</taxon>
        <taxon>Pseudomonadota</taxon>
        <taxon>Gammaproteobacteria</taxon>
        <taxon>Pseudomonadales</taxon>
        <taxon>Pseudomonadaceae</taxon>
        <taxon>Pseudomonas</taxon>
    </lineage>
</organism>
<dbReference type="NCBIfam" id="TIGR01594">
    <property type="entry name" value="holin_lambda"/>
    <property type="match status" value="1"/>
</dbReference>
<dbReference type="Proteomes" id="UP000221580">
    <property type="component" value="Unassembled WGS sequence"/>
</dbReference>
<reference evidence="2 3" key="1">
    <citation type="submission" date="2017-09" db="EMBL/GenBank/DDBJ databases">
        <authorList>
            <person name="DeBolt S."/>
            <person name="Huntemann M."/>
            <person name="Clum A."/>
            <person name="Pillay M."/>
            <person name="Palaniappan K."/>
            <person name="Varghese N."/>
            <person name="Mikhailova N."/>
            <person name="Stamatis D."/>
            <person name="Reddy T."/>
            <person name="Daum C."/>
            <person name="Shapiro N."/>
            <person name="Ivanova N."/>
            <person name="Kyrpides N."/>
            <person name="Woyke T."/>
        </authorList>
    </citation>
    <scope>NUCLEOTIDE SEQUENCE [LARGE SCALE GENOMIC DNA]</scope>
    <source>
        <strain evidence="2 3">A2-S9</strain>
    </source>
</reference>
<comment type="caution">
    <text evidence="2">The sequence shown here is derived from an EMBL/GenBank/DDBJ whole genome shotgun (WGS) entry which is preliminary data.</text>
</comment>
<proteinExistence type="predicted"/>
<dbReference type="EMBL" id="PDJN01000003">
    <property type="protein sequence ID" value="PFG60214.1"/>
    <property type="molecule type" value="Genomic_DNA"/>
</dbReference>
<keyword evidence="1" id="KW-1133">Transmembrane helix</keyword>
<keyword evidence="1" id="KW-0812">Transmembrane</keyword>
<gene>
    <name evidence="2" type="ORF">DM05_4920</name>
</gene>
<reference evidence="2 3" key="2">
    <citation type="submission" date="2017-10" db="EMBL/GenBank/DDBJ databases">
        <title>Bacterial endophytes that colonize and modify switchgrass growth.</title>
        <authorList>
            <person name="Debolt S."/>
        </authorList>
    </citation>
    <scope>NUCLEOTIDE SEQUENCE [LARGE SCALE GENOMIC DNA]</scope>
    <source>
        <strain evidence="2 3">A2-S9</strain>
    </source>
</reference>
<protein>
    <submittedName>
        <fullName evidence="2">Lambda family phage holin</fullName>
    </submittedName>
</protein>
<dbReference type="Pfam" id="PF05106">
    <property type="entry name" value="Phage_holin_3_1"/>
    <property type="match status" value="1"/>
</dbReference>
<name>A0A7Z1GMU5_9PSED</name>
<keyword evidence="1" id="KW-0472">Membrane</keyword>
<evidence type="ECO:0000313" key="2">
    <source>
        <dbReference type="EMBL" id="PFG60214.1"/>
    </source>
</evidence>
<feature type="transmembrane region" description="Helical" evidence="1">
    <location>
        <begin position="76"/>
        <end position="93"/>
    </location>
</feature>
<accession>A0A7Z1GMU5</accession>